<dbReference type="PANTHER" id="PTHR12993:SF28">
    <property type="entry name" value="LMBE FAMILY PROTEIN"/>
    <property type="match status" value="1"/>
</dbReference>
<protein>
    <submittedName>
        <fullName evidence="2">PIG-L deacetylase family protein</fullName>
    </submittedName>
</protein>
<name>A0ABV5R3K8_9ACTN</name>
<organism evidence="2 3">
    <name type="scientific">Streptomyces yanii</name>
    <dbReference type="NCBI Taxonomy" id="78510"/>
    <lineage>
        <taxon>Bacteria</taxon>
        <taxon>Bacillati</taxon>
        <taxon>Actinomycetota</taxon>
        <taxon>Actinomycetes</taxon>
        <taxon>Kitasatosporales</taxon>
        <taxon>Streptomycetaceae</taxon>
        <taxon>Streptomyces</taxon>
    </lineage>
</organism>
<dbReference type="Pfam" id="PF02585">
    <property type="entry name" value="PIG-L"/>
    <property type="match status" value="1"/>
</dbReference>
<accession>A0ABV5R3K8</accession>
<proteinExistence type="predicted"/>
<keyword evidence="1" id="KW-0862">Zinc</keyword>
<dbReference type="RefSeq" id="WP_345519323.1">
    <property type="nucleotide sequence ID" value="NZ_BAAAXD010000053.1"/>
</dbReference>
<dbReference type="SUPFAM" id="SSF102588">
    <property type="entry name" value="LmbE-like"/>
    <property type="match status" value="1"/>
</dbReference>
<dbReference type="InterPro" id="IPR003737">
    <property type="entry name" value="GlcNAc_PI_deacetylase-related"/>
</dbReference>
<sequence>MADTLEPMPDDWSRALAVVAHPDDMEFGSSGAVAAWTASGKSVAYVLVTHGEAGIDSMSPAESAKVRADEQLASARIVGAAPVEFLDHPDGSVEHGLPLRRDIAAAIRRHRPELVITCNHHDRAIGGGWNMADHRNTGRAVLDAVGDAGNRWIFPDLELEPWAGVRYVAIASSPVPTHAADVGGHLDSAVASVEAHAAYLAALGPRFADVRGPLTGYLTATGARAGLESAVPFELLVR</sequence>
<dbReference type="PANTHER" id="PTHR12993">
    <property type="entry name" value="N-ACETYLGLUCOSAMINYL-PHOSPHATIDYLINOSITOL DE-N-ACETYLASE-RELATED"/>
    <property type="match status" value="1"/>
</dbReference>
<dbReference type="Gene3D" id="3.40.50.10320">
    <property type="entry name" value="LmbE-like"/>
    <property type="match status" value="1"/>
</dbReference>
<evidence type="ECO:0000256" key="1">
    <source>
        <dbReference type="ARBA" id="ARBA00022833"/>
    </source>
</evidence>
<gene>
    <name evidence="2" type="ORF">ACFFTL_08895</name>
</gene>
<evidence type="ECO:0000313" key="2">
    <source>
        <dbReference type="EMBL" id="MFB9572435.1"/>
    </source>
</evidence>
<dbReference type="EMBL" id="JBHMCG010000040">
    <property type="protein sequence ID" value="MFB9572435.1"/>
    <property type="molecule type" value="Genomic_DNA"/>
</dbReference>
<reference evidence="2 3" key="1">
    <citation type="submission" date="2024-09" db="EMBL/GenBank/DDBJ databases">
        <authorList>
            <person name="Sun Q."/>
            <person name="Mori K."/>
        </authorList>
    </citation>
    <scope>NUCLEOTIDE SEQUENCE [LARGE SCALE GENOMIC DNA]</scope>
    <source>
        <strain evidence="2 3">JCM 3331</strain>
    </source>
</reference>
<dbReference type="InterPro" id="IPR024078">
    <property type="entry name" value="LmbE-like_dom_sf"/>
</dbReference>
<dbReference type="Proteomes" id="UP001589710">
    <property type="component" value="Unassembled WGS sequence"/>
</dbReference>
<keyword evidence="3" id="KW-1185">Reference proteome</keyword>
<evidence type="ECO:0000313" key="3">
    <source>
        <dbReference type="Proteomes" id="UP001589710"/>
    </source>
</evidence>
<comment type="caution">
    <text evidence="2">The sequence shown here is derived from an EMBL/GenBank/DDBJ whole genome shotgun (WGS) entry which is preliminary data.</text>
</comment>